<dbReference type="InterPro" id="IPR001360">
    <property type="entry name" value="Glyco_hydro_1"/>
</dbReference>
<evidence type="ECO:0000256" key="1">
    <source>
        <dbReference type="ARBA" id="ARBA00022723"/>
    </source>
</evidence>
<dbReference type="PROSITE" id="PS50048">
    <property type="entry name" value="ZN2_CY6_FUNGAL_2"/>
    <property type="match status" value="1"/>
</dbReference>
<gene>
    <name evidence="4" type="ORF">G7Z17_g7666</name>
</gene>
<dbReference type="SUPFAM" id="SSF57701">
    <property type="entry name" value="Zn2/Cys6 DNA-binding domain"/>
    <property type="match status" value="1"/>
</dbReference>
<dbReference type="Pfam" id="PF04082">
    <property type="entry name" value="Fungal_trans"/>
    <property type="match status" value="1"/>
</dbReference>
<evidence type="ECO:0000313" key="5">
    <source>
        <dbReference type="Proteomes" id="UP000722485"/>
    </source>
</evidence>
<dbReference type="Pfam" id="PF00232">
    <property type="entry name" value="Glyco_hydro_1"/>
    <property type="match status" value="2"/>
</dbReference>
<protein>
    <recommendedName>
        <fullName evidence="3">Zn(2)-C6 fungal-type domain-containing protein</fullName>
    </recommendedName>
</protein>
<evidence type="ECO:0000256" key="2">
    <source>
        <dbReference type="ARBA" id="ARBA00023242"/>
    </source>
</evidence>
<dbReference type="InterPro" id="IPR036864">
    <property type="entry name" value="Zn2-C6_fun-type_DNA-bd_sf"/>
</dbReference>
<dbReference type="GO" id="GO:0008422">
    <property type="term" value="F:beta-glucosidase activity"/>
    <property type="evidence" value="ECO:0007669"/>
    <property type="project" value="TreeGrafter"/>
</dbReference>
<dbReference type="Gene3D" id="3.20.20.80">
    <property type="entry name" value="Glycosidases"/>
    <property type="match status" value="2"/>
</dbReference>
<keyword evidence="5" id="KW-1185">Reference proteome</keyword>
<dbReference type="GO" id="GO:0006351">
    <property type="term" value="P:DNA-templated transcription"/>
    <property type="evidence" value="ECO:0007669"/>
    <property type="project" value="InterPro"/>
</dbReference>
<feature type="domain" description="Zn(2)-C6 fungal-type" evidence="3">
    <location>
        <begin position="368"/>
        <end position="399"/>
    </location>
</feature>
<reference evidence="4" key="1">
    <citation type="submission" date="2020-03" db="EMBL/GenBank/DDBJ databases">
        <title>Draft Genome Sequence of Cylindrodendrum hubeiense.</title>
        <authorList>
            <person name="Buettner E."/>
            <person name="Kellner H."/>
        </authorList>
    </citation>
    <scope>NUCLEOTIDE SEQUENCE</scope>
    <source>
        <strain evidence="4">IHI 201604</strain>
    </source>
</reference>
<dbReference type="GO" id="GO:0008270">
    <property type="term" value="F:zinc ion binding"/>
    <property type="evidence" value="ECO:0007669"/>
    <property type="project" value="InterPro"/>
</dbReference>
<dbReference type="CDD" id="cd00067">
    <property type="entry name" value="GAL4"/>
    <property type="match status" value="1"/>
</dbReference>
<dbReference type="SMART" id="SM00906">
    <property type="entry name" value="Fungal_trans"/>
    <property type="match status" value="1"/>
</dbReference>
<keyword evidence="1" id="KW-0479">Metal-binding</keyword>
<dbReference type="Pfam" id="PF00172">
    <property type="entry name" value="Zn_clus"/>
    <property type="match status" value="1"/>
</dbReference>
<evidence type="ECO:0000259" key="3">
    <source>
        <dbReference type="PROSITE" id="PS50048"/>
    </source>
</evidence>
<evidence type="ECO:0000313" key="4">
    <source>
        <dbReference type="EMBL" id="KAF7547518.1"/>
    </source>
</evidence>
<name>A0A9P5HAZ8_9HYPO</name>
<dbReference type="Proteomes" id="UP000722485">
    <property type="component" value="Unassembled WGS sequence"/>
</dbReference>
<proteinExistence type="predicted"/>
<dbReference type="PANTHER" id="PTHR10353">
    <property type="entry name" value="GLYCOSYL HYDROLASE"/>
    <property type="match status" value="1"/>
</dbReference>
<dbReference type="CDD" id="cd12148">
    <property type="entry name" value="fungal_TF_MHR"/>
    <property type="match status" value="1"/>
</dbReference>
<dbReference type="InterPro" id="IPR001138">
    <property type="entry name" value="Zn2Cys6_DnaBD"/>
</dbReference>
<comment type="caution">
    <text evidence="4">The sequence shown here is derived from an EMBL/GenBank/DDBJ whole genome shotgun (WGS) entry which is preliminary data.</text>
</comment>
<sequence>MTISKTLPSRPEYAGILPADFLHGYASAAYQVEGATSKGGRGPCNWDEMLKDYPDNGTDACRSYDLWKDDVRLLQQFGAKSYRFSVSWPRIKPLGKKDSPVNEEGISYYNNLIDGLLAAGVEPTITLHHYDTPLSLDQRDRGFAAVDATELIEDFVAYAKNYDWAEPVDNSPEAIEAAMISEERSLGWFAMPILPWGFGKLLVHCWEVYAKDLNIPVIVYENGYAVEHEASMPLNEIVHDTYRQEFYDQYIQAMCDAVKNHGVWMSGYHCWSLLDNLEWNNGYKPRFGVTYIDRENGFKRVPKDSSKTVAAIWKHVVRKQNEIHDEKIFVSPNSKSSDAINPDNSVHLMTDRVSMSSPIRSTQRAPRACAACYKAKVKCDKTIPCGRCVGRGIAQECRREIVRVHGQIHGAAMSSPKLSWDDLLHENHRLRAIIANNAGHEREVQPATEPSPTNLFGTKGEDVESHIFTAVDNSSTPRTVKSLADIVMPSRQSSDKILPHAFEWTFWHHFSLLVPEFKSEHDIFWDNYVGTQSLEVTHPLWLAIYFSVLASELLFMGDDELVSFDLPKMEYSTLLKNWYDSALYFLDRADFMQNLDVRSIQAISILGLVFPSVGDSQRHRAMWSLAIRHAQDLKLGTDSAHEDESYIEQQKRRRLWWTLVICEWIPVPHRSPCINDNDFDCDIPDEIGDAELCDVATLGGKSRLPKSKPRPVQYHIAMIKLAKIYYQIRFRLRIRRWQPAEIAEFVFTADEQLALMISNLPSHLQFDEKQSDASTERDRTLVRRIHQWHSNTGDLHLFSPRAGKHHIGRERGSFKDATLNCELWEVKTAEERVDKKR</sequence>
<dbReference type="PANTHER" id="PTHR10353:SF134">
    <property type="entry name" value="PUTATIVE (AFU_ORTHOLOGUE AFUA_3G12600)-RELATED"/>
    <property type="match status" value="1"/>
</dbReference>
<dbReference type="InterPro" id="IPR007219">
    <property type="entry name" value="XnlR_reg_dom"/>
</dbReference>
<dbReference type="SMART" id="SM00066">
    <property type="entry name" value="GAL4"/>
    <property type="match status" value="1"/>
</dbReference>
<dbReference type="Gene3D" id="4.10.240.10">
    <property type="entry name" value="Zn(2)-C6 fungal-type DNA-binding domain"/>
    <property type="match status" value="1"/>
</dbReference>
<accession>A0A9P5HAZ8</accession>
<dbReference type="GO" id="GO:0000981">
    <property type="term" value="F:DNA-binding transcription factor activity, RNA polymerase II-specific"/>
    <property type="evidence" value="ECO:0007669"/>
    <property type="project" value="InterPro"/>
</dbReference>
<organism evidence="4 5">
    <name type="scientific">Cylindrodendrum hubeiense</name>
    <dbReference type="NCBI Taxonomy" id="595255"/>
    <lineage>
        <taxon>Eukaryota</taxon>
        <taxon>Fungi</taxon>
        <taxon>Dikarya</taxon>
        <taxon>Ascomycota</taxon>
        <taxon>Pezizomycotina</taxon>
        <taxon>Sordariomycetes</taxon>
        <taxon>Hypocreomycetidae</taxon>
        <taxon>Hypocreales</taxon>
        <taxon>Nectriaceae</taxon>
        <taxon>Cylindrodendrum</taxon>
    </lineage>
</organism>
<dbReference type="InterPro" id="IPR017853">
    <property type="entry name" value="GH"/>
</dbReference>
<dbReference type="GO" id="GO:0003677">
    <property type="term" value="F:DNA binding"/>
    <property type="evidence" value="ECO:0007669"/>
    <property type="project" value="InterPro"/>
</dbReference>
<dbReference type="SUPFAM" id="SSF51445">
    <property type="entry name" value="(Trans)glycosidases"/>
    <property type="match status" value="1"/>
</dbReference>
<dbReference type="GO" id="GO:0005975">
    <property type="term" value="P:carbohydrate metabolic process"/>
    <property type="evidence" value="ECO:0007669"/>
    <property type="project" value="InterPro"/>
</dbReference>
<dbReference type="OrthoDB" id="410267at2759"/>
<dbReference type="PRINTS" id="PR00131">
    <property type="entry name" value="GLHYDRLASE1"/>
</dbReference>
<dbReference type="AlphaFoldDB" id="A0A9P5HAZ8"/>
<dbReference type="EMBL" id="JAANBB010000176">
    <property type="protein sequence ID" value="KAF7547518.1"/>
    <property type="molecule type" value="Genomic_DNA"/>
</dbReference>
<keyword evidence="2" id="KW-0539">Nucleus</keyword>